<dbReference type="InterPro" id="IPR011013">
    <property type="entry name" value="Gal_mutarotase_sf_dom"/>
</dbReference>
<proteinExistence type="predicted"/>
<evidence type="ECO:0000256" key="1">
    <source>
        <dbReference type="SAM" id="MobiDB-lite"/>
    </source>
</evidence>
<dbReference type="SUPFAM" id="SSF74650">
    <property type="entry name" value="Galactose mutarotase-like"/>
    <property type="match status" value="1"/>
</dbReference>
<dbReference type="InterPro" id="IPR014718">
    <property type="entry name" value="GH-type_carb-bd"/>
</dbReference>
<evidence type="ECO:0000313" key="3">
    <source>
        <dbReference type="Proteomes" id="UP000463951"/>
    </source>
</evidence>
<feature type="region of interest" description="Disordered" evidence="1">
    <location>
        <begin position="86"/>
        <end position="145"/>
    </location>
</feature>
<feature type="compositionally biased region" description="Polar residues" evidence="1">
    <location>
        <begin position="97"/>
        <end position="111"/>
    </location>
</feature>
<gene>
    <name evidence="2" type="ORF">SSPO_003990</name>
</gene>
<dbReference type="GO" id="GO:0003824">
    <property type="term" value="F:catalytic activity"/>
    <property type="evidence" value="ECO:0007669"/>
    <property type="project" value="InterPro"/>
</dbReference>
<name>A0A499UKI1_9ACTN</name>
<dbReference type="GO" id="GO:0005975">
    <property type="term" value="P:carbohydrate metabolic process"/>
    <property type="evidence" value="ECO:0007669"/>
    <property type="project" value="InterPro"/>
</dbReference>
<reference evidence="2 3" key="1">
    <citation type="journal article" date="2020" name="Int. J. Syst. Evol. Microbiol.">
        <title>Reclassification of Streptomyces castelarensis and Streptomyces sporoclivatus as later heterotypic synonyms of Streptomyces antimycoticus.</title>
        <authorList>
            <person name="Komaki H."/>
            <person name="Tamura T."/>
        </authorList>
    </citation>
    <scope>NUCLEOTIDE SEQUENCE [LARGE SCALE GENOMIC DNA]</scope>
    <source>
        <strain evidence="2 3">NBRC 100767</strain>
    </source>
</reference>
<dbReference type="Gene3D" id="2.70.98.10">
    <property type="match status" value="1"/>
</dbReference>
<sequence length="145" mass="15479">MPSVSNADLWRRDGLHRLTSRRVSVERAGDALRTVDKVSAADSALFVMVESVWTLDGGELELRVEIEPSSGWRTVWPRVGIRLSLPDGTAPVDAPSGSASARWSPTPTASVPCTRAASRPPSATSRSTTPAPRRRDTAPSCASCP</sequence>
<organism evidence="2 3">
    <name type="scientific">Streptomyces antimycoticus</name>
    <dbReference type="NCBI Taxonomy" id="68175"/>
    <lineage>
        <taxon>Bacteria</taxon>
        <taxon>Bacillati</taxon>
        <taxon>Actinomycetota</taxon>
        <taxon>Actinomycetes</taxon>
        <taxon>Kitasatosporales</taxon>
        <taxon>Streptomycetaceae</taxon>
        <taxon>Streptomyces</taxon>
        <taxon>Streptomyces violaceusniger group</taxon>
    </lineage>
</organism>
<evidence type="ECO:0000313" key="2">
    <source>
        <dbReference type="EMBL" id="BBJ37681.1"/>
    </source>
</evidence>
<dbReference type="GO" id="GO:0030246">
    <property type="term" value="F:carbohydrate binding"/>
    <property type="evidence" value="ECO:0007669"/>
    <property type="project" value="InterPro"/>
</dbReference>
<dbReference type="Proteomes" id="UP000463951">
    <property type="component" value="Chromosome"/>
</dbReference>
<feature type="compositionally biased region" description="Low complexity" evidence="1">
    <location>
        <begin position="114"/>
        <end position="131"/>
    </location>
</feature>
<accession>A0A499UKI1</accession>
<dbReference type="EMBL" id="AP019620">
    <property type="protein sequence ID" value="BBJ37681.1"/>
    <property type="molecule type" value="Genomic_DNA"/>
</dbReference>
<dbReference type="AlphaFoldDB" id="A0A499UKI1"/>
<protein>
    <submittedName>
        <fullName evidence="2">Uncharacterized protein</fullName>
    </submittedName>
</protein>